<accession>A0A0K0DLV5</accession>
<feature type="compositionally biased region" description="Acidic residues" evidence="1">
    <location>
        <begin position="97"/>
        <end position="117"/>
    </location>
</feature>
<proteinExistence type="predicted"/>
<keyword evidence="2" id="KW-1185">Reference proteome</keyword>
<organism evidence="2 3">
    <name type="scientific">Angiostrongylus cantonensis</name>
    <name type="common">Rat lungworm</name>
    <dbReference type="NCBI Taxonomy" id="6313"/>
    <lineage>
        <taxon>Eukaryota</taxon>
        <taxon>Metazoa</taxon>
        <taxon>Ecdysozoa</taxon>
        <taxon>Nematoda</taxon>
        <taxon>Chromadorea</taxon>
        <taxon>Rhabditida</taxon>
        <taxon>Rhabditina</taxon>
        <taxon>Rhabditomorpha</taxon>
        <taxon>Strongyloidea</taxon>
        <taxon>Metastrongylidae</taxon>
        <taxon>Angiostrongylus</taxon>
    </lineage>
</organism>
<dbReference type="Proteomes" id="UP000035642">
    <property type="component" value="Unassembled WGS sequence"/>
</dbReference>
<name>A0A0K0DLV5_ANGCA</name>
<sequence length="123" mass="14394">MTYLIEKPSPSDDDVVINVRIPYLEDCEGRREETFSFSRRPEIQNCYRTVVPKPDDGDFDALVEMFVEVKLILNKRLLDTENDVRDMEELQNALSEFLDDDFSGNDDEEYAEGDSEEEVNRCR</sequence>
<dbReference type="AlphaFoldDB" id="A0A0K0DLV5"/>
<evidence type="ECO:0000313" key="3">
    <source>
        <dbReference type="WBParaSite" id="ACAC_0001261301-mRNA-1"/>
    </source>
</evidence>
<evidence type="ECO:0000313" key="2">
    <source>
        <dbReference type="Proteomes" id="UP000035642"/>
    </source>
</evidence>
<reference evidence="3" key="2">
    <citation type="submission" date="2017-02" db="UniProtKB">
        <authorList>
            <consortium name="WormBaseParasite"/>
        </authorList>
    </citation>
    <scope>IDENTIFICATION</scope>
</reference>
<evidence type="ECO:0000256" key="1">
    <source>
        <dbReference type="SAM" id="MobiDB-lite"/>
    </source>
</evidence>
<reference evidence="2" key="1">
    <citation type="submission" date="2012-09" db="EMBL/GenBank/DDBJ databases">
        <authorList>
            <person name="Martin A.A."/>
        </authorList>
    </citation>
    <scope>NUCLEOTIDE SEQUENCE</scope>
</reference>
<dbReference type="WBParaSite" id="ACAC_0001261301-mRNA-1">
    <property type="protein sequence ID" value="ACAC_0001261301-mRNA-1"/>
    <property type="gene ID" value="ACAC_0001261301"/>
</dbReference>
<feature type="region of interest" description="Disordered" evidence="1">
    <location>
        <begin position="96"/>
        <end position="123"/>
    </location>
</feature>
<protein>
    <submittedName>
        <fullName evidence="3">RWD domain-containing protein</fullName>
    </submittedName>
</protein>